<dbReference type="GO" id="GO:0005829">
    <property type="term" value="C:cytosol"/>
    <property type="evidence" value="ECO:0007669"/>
    <property type="project" value="TreeGrafter"/>
</dbReference>
<keyword evidence="2" id="KW-0963">Cytoplasm</keyword>
<dbReference type="InterPro" id="IPR001126">
    <property type="entry name" value="UmuC"/>
</dbReference>
<comment type="cofactor">
    <cofactor evidence="2">
        <name>Mg(2+)</name>
        <dbReference type="ChEBI" id="CHEBI:18420"/>
    </cofactor>
    <text evidence="2">Binds 2 magnesium ions per subunit.</text>
</comment>
<comment type="similarity">
    <text evidence="1 2">Belongs to the DNA polymerase type-Y family.</text>
</comment>
<dbReference type="EC" id="2.7.7.7" evidence="2"/>
<sequence>MMKKTAKIIFHIDLNAFFATCAILKEPYLKNKVFVVGGQSSYARGVISTASYKARKYGINSGMSIVDALRLYPRLLVVPVDFNHYREMSNHFMSLLREYTDIMIEGSIDEAYLDVTKKSEEMHPIKIAKEIQERLMTLYKLPCSIGIAPTLFLAKMASDMKKPLGITILRKRDVEQKLYPLDVSKIYGIGKQTYPKLIQLGIHTIGDFMNLDHQSTILRVMSESSYLNYRNHVLGNSSNTIDMEQYKIPKSISAETTFNVDIMEEKFILEALIDQLNQSYRRLKNYQMLTKTIGIKLRNKAFDTITRSITLDQYTDDVTIIKDQVENLFETYYEVDNYRLVGVHLSNLILKSDVKLPFNLFTYEKFNA</sequence>
<comment type="function">
    <text evidence="2">Poorly processive, error-prone DNA polymerase involved in untargeted mutagenesis. Copies undamaged DNA at stalled replication forks, which arise in vivo from mismatched or misaligned primer ends. These misaligned primers can be extended by PolIV. Exhibits no 3'-5' exonuclease (proofreading) activity. May be involved in translesional synthesis, in conjunction with the beta clamp from PolIII.</text>
</comment>
<comment type="subcellular location">
    <subcellularLocation>
        <location evidence="2">Cytoplasm</location>
    </subcellularLocation>
</comment>
<dbReference type="InterPro" id="IPR036775">
    <property type="entry name" value="DNA_pol_Y-fam_lit_finger_sf"/>
</dbReference>
<dbReference type="Gene3D" id="3.30.1490.100">
    <property type="entry name" value="DNA polymerase, Y-family, little finger domain"/>
    <property type="match status" value="1"/>
</dbReference>
<dbReference type="InterPro" id="IPR043502">
    <property type="entry name" value="DNA/RNA_pol_sf"/>
</dbReference>
<dbReference type="OrthoDB" id="9808813at2"/>
<reference evidence="5" key="1">
    <citation type="submission" date="2014-05" db="EMBL/GenBank/DDBJ databases">
        <authorList>
            <person name="Kube M."/>
        </authorList>
    </citation>
    <scope>NUCLEOTIDE SEQUENCE [LARGE SCALE GENOMIC DNA]</scope>
</reference>
<keyword evidence="2" id="KW-0479">Metal-binding</keyword>
<dbReference type="Proteomes" id="UP000032434">
    <property type="component" value="Chromosome 1"/>
</dbReference>
<dbReference type="FunCoup" id="A0A061AA44">
    <property type="interactions" value="281"/>
</dbReference>
<keyword evidence="5" id="KW-1185">Reference proteome</keyword>
<keyword evidence="2" id="KW-0515">Mutator protein</keyword>
<dbReference type="GO" id="GO:0003887">
    <property type="term" value="F:DNA-directed DNA polymerase activity"/>
    <property type="evidence" value="ECO:0007669"/>
    <property type="project" value="UniProtKB-UniRule"/>
</dbReference>
<accession>A0A061AA44</accession>
<dbReference type="AlphaFoldDB" id="A0A061AA44"/>
<organism evidence="4 5">
    <name type="scientific">Acholeplasma oculi</name>
    <dbReference type="NCBI Taxonomy" id="35623"/>
    <lineage>
        <taxon>Bacteria</taxon>
        <taxon>Bacillati</taxon>
        <taxon>Mycoplasmatota</taxon>
        <taxon>Mollicutes</taxon>
        <taxon>Acholeplasmatales</taxon>
        <taxon>Acholeplasmataceae</taxon>
        <taxon>Acholeplasma</taxon>
    </lineage>
</organism>
<dbReference type="InterPro" id="IPR043128">
    <property type="entry name" value="Rev_trsase/Diguanyl_cyclase"/>
</dbReference>
<comment type="subunit">
    <text evidence="2">Monomer.</text>
</comment>
<dbReference type="Pfam" id="PF11799">
    <property type="entry name" value="IMS_C"/>
    <property type="match status" value="1"/>
</dbReference>
<dbReference type="PANTHER" id="PTHR11076">
    <property type="entry name" value="DNA REPAIR POLYMERASE UMUC / TRANSFERASE FAMILY MEMBER"/>
    <property type="match status" value="1"/>
</dbReference>
<keyword evidence="2" id="KW-0227">DNA damage</keyword>
<name>A0A061AA44_9MOLU</name>
<dbReference type="PROSITE" id="PS50173">
    <property type="entry name" value="UMUC"/>
    <property type="match status" value="1"/>
</dbReference>
<dbReference type="InParanoid" id="A0A061AA44"/>
<dbReference type="InterPro" id="IPR022880">
    <property type="entry name" value="DNApol_IV"/>
</dbReference>
<dbReference type="Gene3D" id="3.40.1170.60">
    <property type="match status" value="1"/>
</dbReference>
<dbReference type="InterPro" id="IPR050116">
    <property type="entry name" value="DNA_polymerase-Y"/>
</dbReference>
<dbReference type="CDD" id="cd03586">
    <property type="entry name" value="PolY_Pol_IV_kappa"/>
    <property type="match status" value="1"/>
</dbReference>
<keyword evidence="2" id="KW-0808">Transferase</keyword>
<dbReference type="KEGG" id="aoc:Aocu_06250"/>
<gene>
    <name evidence="2 4" type="primary">dinB</name>
    <name evidence="4" type="ORF">Aocu_06250</name>
</gene>
<proteinExistence type="inferred from homology"/>
<dbReference type="Gene3D" id="3.30.70.270">
    <property type="match status" value="1"/>
</dbReference>
<dbReference type="PATRIC" id="fig|35623.3.peg.625"/>
<dbReference type="GO" id="GO:0000287">
    <property type="term" value="F:magnesium ion binding"/>
    <property type="evidence" value="ECO:0007669"/>
    <property type="project" value="UniProtKB-UniRule"/>
</dbReference>
<keyword evidence="2" id="KW-0238">DNA-binding</keyword>
<dbReference type="InterPro" id="IPR024728">
    <property type="entry name" value="PolY_HhH_motif"/>
</dbReference>
<keyword evidence="2" id="KW-0239">DNA-directed DNA polymerase</keyword>
<dbReference type="NCBIfam" id="NF002677">
    <property type="entry name" value="PRK02406.1"/>
    <property type="match status" value="1"/>
</dbReference>
<dbReference type="SUPFAM" id="SSF56672">
    <property type="entry name" value="DNA/RNA polymerases"/>
    <property type="match status" value="1"/>
</dbReference>
<dbReference type="HOGENOM" id="CLU_012348_1_1_14"/>
<dbReference type="GO" id="GO:0003684">
    <property type="term" value="F:damaged DNA binding"/>
    <property type="evidence" value="ECO:0007669"/>
    <property type="project" value="InterPro"/>
</dbReference>
<keyword evidence="2" id="KW-0235">DNA replication</keyword>
<dbReference type="GO" id="GO:0009432">
    <property type="term" value="P:SOS response"/>
    <property type="evidence" value="ECO:0007669"/>
    <property type="project" value="TreeGrafter"/>
</dbReference>
<dbReference type="PANTHER" id="PTHR11076:SF33">
    <property type="entry name" value="DNA POLYMERASE KAPPA"/>
    <property type="match status" value="1"/>
</dbReference>
<feature type="binding site" evidence="2">
    <location>
        <position position="13"/>
    </location>
    <ligand>
        <name>Mg(2+)</name>
        <dbReference type="ChEBI" id="CHEBI:18420"/>
    </ligand>
</feature>
<keyword evidence="2" id="KW-0460">Magnesium</keyword>
<dbReference type="GO" id="GO:0042276">
    <property type="term" value="P:error-prone translesion synthesis"/>
    <property type="evidence" value="ECO:0007669"/>
    <property type="project" value="TreeGrafter"/>
</dbReference>
<protein>
    <recommendedName>
        <fullName evidence="2">DNA polymerase IV</fullName>
        <shortName evidence="2">Pol IV</shortName>
        <ecNumber evidence="2">2.7.7.7</ecNumber>
    </recommendedName>
</protein>
<evidence type="ECO:0000313" key="5">
    <source>
        <dbReference type="Proteomes" id="UP000032434"/>
    </source>
</evidence>
<evidence type="ECO:0000313" key="4">
    <source>
        <dbReference type="EMBL" id="CDR30698.1"/>
    </source>
</evidence>
<evidence type="ECO:0000256" key="2">
    <source>
        <dbReference type="HAMAP-Rule" id="MF_01113"/>
    </source>
</evidence>
<dbReference type="SUPFAM" id="SSF100879">
    <property type="entry name" value="Lesion bypass DNA polymerase (Y-family), little finger domain"/>
    <property type="match status" value="1"/>
</dbReference>
<dbReference type="STRING" id="35623.Aocu_06250"/>
<keyword evidence="2" id="KW-0234">DNA repair</keyword>
<dbReference type="InterPro" id="IPR017961">
    <property type="entry name" value="DNA_pol_Y-fam_little_finger"/>
</dbReference>
<feature type="binding site" evidence="2">
    <location>
        <position position="109"/>
    </location>
    <ligand>
        <name>Mg(2+)</name>
        <dbReference type="ChEBI" id="CHEBI:18420"/>
    </ligand>
</feature>
<dbReference type="GO" id="GO:0006261">
    <property type="term" value="P:DNA-templated DNA replication"/>
    <property type="evidence" value="ECO:0007669"/>
    <property type="project" value="UniProtKB-UniRule"/>
</dbReference>
<dbReference type="Pfam" id="PF11798">
    <property type="entry name" value="IMS_HHH"/>
    <property type="match status" value="1"/>
</dbReference>
<feature type="domain" description="UmuC" evidence="3">
    <location>
        <begin position="9"/>
        <end position="190"/>
    </location>
</feature>
<feature type="site" description="Substrate discrimination" evidence="2">
    <location>
        <position position="18"/>
    </location>
</feature>
<evidence type="ECO:0000256" key="1">
    <source>
        <dbReference type="ARBA" id="ARBA00010945"/>
    </source>
</evidence>
<comment type="catalytic activity">
    <reaction evidence="2">
        <text>DNA(n) + a 2'-deoxyribonucleoside 5'-triphosphate = DNA(n+1) + diphosphate</text>
        <dbReference type="Rhea" id="RHEA:22508"/>
        <dbReference type="Rhea" id="RHEA-COMP:17339"/>
        <dbReference type="Rhea" id="RHEA-COMP:17340"/>
        <dbReference type="ChEBI" id="CHEBI:33019"/>
        <dbReference type="ChEBI" id="CHEBI:61560"/>
        <dbReference type="ChEBI" id="CHEBI:173112"/>
        <dbReference type="EC" id="2.7.7.7"/>
    </reaction>
</comment>
<dbReference type="Pfam" id="PF00817">
    <property type="entry name" value="IMS"/>
    <property type="match status" value="1"/>
</dbReference>
<dbReference type="HAMAP" id="MF_01113">
    <property type="entry name" value="DNApol_IV"/>
    <property type="match status" value="1"/>
</dbReference>
<dbReference type="GO" id="GO:0006281">
    <property type="term" value="P:DNA repair"/>
    <property type="evidence" value="ECO:0007669"/>
    <property type="project" value="UniProtKB-UniRule"/>
</dbReference>
<feature type="active site" evidence="2">
    <location>
        <position position="110"/>
    </location>
</feature>
<evidence type="ECO:0000259" key="3">
    <source>
        <dbReference type="PROSITE" id="PS50173"/>
    </source>
</evidence>
<keyword evidence="2" id="KW-0548">Nucleotidyltransferase</keyword>
<dbReference type="EMBL" id="LK028559">
    <property type="protein sequence ID" value="CDR30698.1"/>
    <property type="molecule type" value="Genomic_DNA"/>
</dbReference>
<dbReference type="Gene3D" id="1.10.150.20">
    <property type="entry name" value="5' to 3' exonuclease, C-terminal subdomain"/>
    <property type="match status" value="1"/>
</dbReference>